<comment type="catalytic activity">
    <reaction evidence="7">
        <text>L-arginyl-[protein] + 2 S-adenosyl-L-methionine = N(omega),N(omega)'-dimethyl-L-arginyl-[protein] + 2 S-adenosyl-L-homocysteine + 2 H(+)</text>
        <dbReference type="Rhea" id="RHEA:48108"/>
        <dbReference type="Rhea" id="RHEA-COMP:10532"/>
        <dbReference type="Rhea" id="RHEA-COMP:11992"/>
        <dbReference type="ChEBI" id="CHEBI:15378"/>
        <dbReference type="ChEBI" id="CHEBI:29965"/>
        <dbReference type="ChEBI" id="CHEBI:57856"/>
        <dbReference type="ChEBI" id="CHEBI:59789"/>
        <dbReference type="ChEBI" id="CHEBI:88221"/>
        <dbReference type="EC" id="2.1.1.320"/>
    </reaction>
</comment>
<evidence type="ECO:0000313" key="8">
    <source>
        <dbReference type="EMBL" id="CCD26247.1"/>
    </source>
</evidence>
<dbReference type="STRING" id="1071378.G0WEN6"/>
<dbReference type="GeneID" id="11495778"/>
<evidence type="ECO:0000256" key="1">
    <source>
        <dbReference type="ARBA" id="ARBA00004173"/>
    </source>
</evidence>
<dbReference type="RefSeq" id="XP_003671490.1">
    <property type="nucleotide sequence ID" value="XM_003671442.1"/>
</dbReference>
<evidence type="ECO:0000256" key="4">
    <source>
        <dbReference type="ARBA" id="ARBA00022603"/>
    </source>
</evidence>
<name>G0WEN6_NAUDC</name>
<comment type="similarity">
    <text evidence="2">Belongs to the NDUFAF7 family.</text>
</comment>
<keyword evidence="6" id="KW-0496">Mitochondrion</keyword>
<dbReference type="OrthoDB" id="17415at2759"/>
<accession>G0WEN6</accession>
<dbReference type="Proteomes" id="UP000000689">
    <property type="component" value="Chromosome 8"/>
</dbReference>
<keyword evidence="4" id="KW-0489">Methyltransferase</keyword>
<evidence type="ECO:0000256" key="5">
    <source>
        <dbReference type="ARBA" id="ARBA00022679"/>
    </source>
</evidence>
<dbReference type="GO" id="GO:0032259">
    <property type="term" value="P:methylation"/>
    <property type="evidence" value="ECO:0007669"/>
    <property type="project" value="UniProtKB-KW"/>
</dbReference>
<dbReference type="eggNOG" id="ENOG502RR6Q">
    <property type="taxonomic scope" value="Eukaryota"/>
</dbReference>
<dbReference type="InterPro" id="IPR003788">
    <property type="entry name" value="NDUFAF7"/>
</dbReference>
<evidence type="ECO:0000256" key="6">
    <source>
        <dbReference type="ARBA" id="ARBA00023128"/>
    </source>
</evidence>
<dbReference type="GO" id="GO:0005739">
    <property type="term" value="C:mitochondrion"/>
    <property type="evidence" value="ECO:0007669"/>
    <property type="project" value="UniProtKB-SubCell"/>
</dbReference>
<dbReference type="EC" id="2.1.1.320" evidence="3"/>
<organism evidence="8 9">
    <name type="scientific">Naumovozyma dairenensis (strain ATCC 10597 / BCRC 20456 / CBS 421 / NBRC 0211 / NRRL Y-12639)</name>
    <name type="common">Saccharomyces dairenensis</name>
    <dbReference type="NCBI Taxonomy" id="1071378"/>
    <lineage>
        <taxon>Eukaryota</taxon>
        <taxon>Fungi</taxon>
        <taxon>Dikarya</taxon>
        <taxon>Ascomycota</taxon>
        <taxon>Saccharomycotina</taxon>
        <taxon>Saccharomycetes</taxon>
        <taxon>Saccharomycetales</taxon>
        <taxon>Saccharomycetaceae</taxon>
        <taxon>Naumovozyma</taxon>
    </lineage>
</organism>
<evidence type="ECO:0000313" key="9">
    <source>
        <dbReference type="Proteomes" id="UP000000689"/>
    </source>
</evidence>
<evidence type="ECO:0000256" key="2">
    <source>
        <dbReference type="ARBA" id="ARBA00005891"/>
    </source>
</evidence>
<keyword evidence="9" id="KW-1185">Reference proteome</keyword>
<dbReference type="AlphaFoldDB" id="G0WEN6"/>
<protein>
    <recommendedName>
        <fullName evidence="3">type II protein arginine methyltransferase</fullName>
        <ecNumber evidence="3">2.1.1.320</ecNumber>
    </recommendedName>
</protein>
<dbReference type="OMA" id="DYSCELA"/>
<dbReference type="EMBL" id="HE580274">
    <property type="protein sequence ID" value="CCD26247.1"/>
    <property type="molecule type" value="Genomic_DNA"/>
</dbReference>
<dbReference type="Pfam" id="PF02636">
    <property type="entry name" value="Methyltransf_28"/>
    <property type="match status" value="1"/>
</dbReference>
<comment type="subcellular location">
    <subcellularLocation>
        <location evidence="1">Mitochondrion</location>
    </subcellularLocation>
</comment>
<evidence type="ECO:0000256" key="7">
    <source>
        <dbReference type="ARBA" id="ARBA00048612"/>
    </source>
</evidence>
<keyword evidence="5" id="KW-0808">Transferase</keyword>
<evidence type="ECO:0000256" key="3">
    <source>
        <dbReference type="ARBA" id="ARBA00011935"/>
    </source>
</evidence>
<reference evidence="8 9" key="1">
    <citation type="journal article" date="2011" name="Proc. Natl. Acad. Sci. U.S.A.">
        <title>Evolutionary erosion of yeast sex chromosomes by mating-type switching accidents.</title>
        <authorList>
            <person name="Gordon J.L."/>
            <person name="Armisen D."/>
            <person name="Proux-Wera E."/>
            <person name="Oheigeartaigh S.S."/>
            <person name="Byrne K.P."/>
            <person name="Wolfe K.H."/>
        </authorList>
    </citation>
    <scope>NUCLEOTIDE SEQUENCE [LARGE SCALE GENOMIC DNA]</scope>
    <source>
        <strain evidence="9">ATCC 10597 / BCRC 20456 / CBS 421 / NBRC 0211 / NRRL Y-12639</strain>
    </source>
</reference>
<proteinExistence type="inferred from homology"/>
<gene>
    <name evidence="8" type="primary">NDAI0H00730</name>
    <name evidence="8" type="ordered locus">NDAI_0H00730</name>
</gene>
<dbReference type="HOGENOM" id="CLU_056775_0_0_1"/>
<sequence length="435" mass="51348">MTYRIRILQLGYVSKRFNSHFSNKSFEELSFKGQRIRSNQQNLTNSYLSFRDYMEWKNAPRVMQKGTFFDTTITSQNNSKESLLNYDPLFSHCLAKWLWVQYKLNDYPYYDLNILNIYTNLPQDFEICKNIMTYYSKIFSTQDFDRIKLYMVPLFDDFYDNKAALLSKNKMGNIPGHVIFGDEIPFHLRNPLSFGKQSNPSFLIEDPVYILFMNDVIKYSGHDLIKYSSRLKAWEQCYINIDSNGNIIKRFDTNLDYWCKDTLESIFNDNHSIGMDKEMYIPTSLVQFFKFIHENIPEHRLFAIDIPKRWNPTLLNMLKYFSGIYKAPNSSQVMEYNNNNNICYGPLISHGGNSERSPIEFAVEFLQLQELYQDTNTIGNGLRTVQLESLDDFINKWLNVDIQDTSYPLEQGIDLQILDKQLKMIKHSKLGLLYS</sequence>
<dbReference type="GO" id="GO:0035243">
    <property type="term" value="F:protein-arginine omega-N symmetric methyltransferase activity"/>
    <property type="evidence" value="ECO:0007669"/>
    <property type="project" value="UniProtKB-EC"/>
</dbReference>
<dbReference type="KEGG" id="ndi:NDAI_0H00730"/>